<dbReference type="SUPFAM" id="SSF50978">
    <property type="entry name" value="WD40 repeat-like"/>
    <property type="match status" value="1"/>
</dbReference>
<dbReference type="SMART" id="SM00320">
    <property type="entry name" value="WD40"/>
    <property type="match status" value="4"/>
</dbReference>
<name>A0A835SM35_CHLIN</name>
<gene>
    <name evidence="5" type="ORF">HXX76_013359</name>
</gene>
<feature type="compositionally biased region" description="Gly residues" evidence="4">
    <location>
        <begin position="28"/>
        <end position="42"/>
    </location>
</feature>
<dbReference type="AlphaFoldDB" id="A0A835SM35"/>
<accession>A0A835SM35</accession>
<feature type="repeat" description="WD" evidence="3">
    <location>
        <begin position="197"/>
        <end position="230"/>
    </location>
</feature>
<evidence type="ECO:0008006" key="7">
    <source>
        <dbReference type="Google" id="ProtNLM"/>
    </source>
</evidence>
<evidence type="ECO:0000256" key="1">
    <source>
        <dbReference type="ARBA" id="ARBA00022574"/>
    </source>
</evidence>
<proteinExistence type="predicted"/>
<keyword evidence="6" id="KW-1185">Reference proteome</keyword>
<dbReference type="PANTHER" id="PTHR19854:SF1">
    <property type="entry name" value="GUANINE NUCLEOTIDE-BINDING PROTEIN SUBUNIT BETA-LIKE PROTEIN 1"/>
    <property type="match status" value="1"/>
</dbReference>
<evidence type="ECO:0000313" key="6">
    <source>
        <dbReference type="Proteomes" id="UP000650467"/>
    </source>
</evidence>
<comment type="caution">
    <text evidence="5">The sequence shown here is derived from an EMBL/GenBank/DDBJ whole genome shotgun (WGS) entry which is preliminary data.</text>
</comment>
<dbReference type="InterPro" id="IPR001680">
    <property type="entry name" value="WD40_rpt"/>
</dbReference>
<dbReference type="Proteomes" id="UP000650467">
    <property type="component" value="Unassembled WGS sequence"/>
</dbReference>
<reference evidence="5" key="1">
    <citation type="journal article" date="2020" name="bioRxiv">
        <title>Comparative genomics of Chlamydomonas.</title>
        <authorList>
            <person name="Craig R.J."/>
            <person name="Hasan A.R."/>
            <person name="Ness R.W."/>
            <person name="Keightley P.D."/>
        </authorList>
    </citation>
    <scope>NUCLEOTIDE SEQUENCE</scope>
    <source>
        <strain evidence="5">SAG 7.73</strain>
    </source>
</reference>
<dbReference type="PANTHER" id="PTHR19854">
    <property type="entry name" value="TRANSDUCIN BETA-LIKE 3"/>
    <property type="match status" value="1"/>
</dbReference>
<dbReference type="OrthoDB" id="7668193at2759"/>
<dbReference type="Pfam" id="PF00400">
    <property type="entry name" value="WD40"/>
    <property type="match status" value="2"/>
</dbReference>
<feature type="region of interest" description="Disordered" evidence="4">
    <location>
        <begin position="90"/>
        <end position="119"/>
    </location>
</feature>
<keyword evidence="2" id="KW-0677">Repeat</keyword>
<sequence>MCMSLAFLAPAGEGGGTDGSSSGQSGSSPGGPGSTEGAGGGPRYLVTGYEDGVAALWDVRNTGRPLGSARLHSEPVMCCDARPVAAKRPKGDAAASAAAGAAEGPAADPQAAAAPPASSPAPTWYDLITGSADDVVSCCSLRPAEAQPVRMAKQIKLREAGTADVRIRADGKLFACGCWDGRVRLYSLRKREPLAVLKYHRSQVTAVAFSPVTRTLATASRDTAVALWSVYIAGASHSTDA</sequence>
<evidence type="ECO:0000256" key="4">
    <source>
        <dbReference type="SAM" id="MobiDB-lite"/>
    </source>
</evidence>
<dbReference type="PROSITE" id="PS50294">
    <property type="entry name" value="WD_REPEATS_REGION"/>
    <property type="match status" value="1"/>
</dbReference>
<dbReference type="EMBL" id="JAEHOC010000051">
    <property type="protein sequence ID" value="KAG2425988.1"/>
    <property type="molecule type" value="Genomic_DNA"/>
</dbReference>
<feature type="region of interest" description="Disordered" evidence="4">
    <location>
        <begin position="12"/>
        <end position="44"/>
    </location>
</feature>
<organism evidence="5 6">
    <name type="scientific">Chlamydomonas incerta</name>
    <dbReference type="NCBI Taxonomy" id="51695"/>
    <lineage>
        <taxon>Eukaryota</taxon>
        <taxon>Viridiplantae</taxon>
        <taxon>Chlorophyta</taxon>
        <taxon>core chlorophytes</taxon>
        <taxon>Chlorophyceae</taxon>
        <taxon>CS clade</taxon>
        <taxon>Chlamydomonadales</taxon>
        <taxon>Chlamydomonadaceae</taxon>
        <taxon>Chlamydomonas</taxon>
    </lineage>
</organism>
<protein>
    <recommendedName>
        <fullName evidence="7">Guanine nucleotide-binding protein subunit beta-like protein</fullName>
    </recommendedName>
</protein>
<evidence type="ECO:0000313" key="5">
    <source>
        <dbReference type="EMBL" id="KAG2425988.1"/>
    </source>
</evidence>
<dbReference type="InterPro" id="IPR015943">
    <property type="entry name" value="WD40/YVTN_repeat-like_dom_sf"/>
</dbReference>
<dbReference type="InterPro" id="IPR036322">
    <property type="entry name" value="WD40_repeat_dom_sf"/>
</dbReference>
<dbReference type="PROSITE" id="PS50082">
    <property type="entry name" value="WD_REPEATS_2"/>
    <property type="match status" value="1"/>
</dbReference>
<evidence type="ECO:0000256" key="2">
    <source>
        <dbReference type="ARBA" id="ARBA00022737"/>
    </source>
</evidence>
<dbReference type="Gene3D" id="2.130.10.10">
    <property type="entry name" value="YVTN repeat-like/Quinoprotein amine dehydrogenase"/>
    <property type="match status" value="2"/>
</dbReference>
<evidence type="ECO:0000256" key="3">
    <source>
        <dbReference type="PROSITE-ProRule" id="PRU00221"/>
    </source>
</evidence>
<keyword evidence="1 3" id="KW-0853">WD repeat</keyword>
<feature type="compositionally biased region" description="Low complexity" evidence="4">
    <location>
        <begin position="92"/>
        <end position="119"/>
    </location>
</feature>